<protein>
    <submittedName>
        <fullName evidence="1">Abi-like protein</fullName>
    </submittedName>
</protein>
<dbReference type="AlphaFoldDB" id="C4GMB5"/>
<evidence type="ECO:0000313" key="1">
    <source>
        <dbReference type="EMBL" id="EEP66873.1"/>
    </source>
</evidence>
<proteinExistence type="predicted"/>
<dbReference type="GeneID" id="84907804"/>
<dbReference type="Pfam" id="PF07751">
    <property type="entry name" value="Abi_2"/>
    <property type="match status" value="1"/>
</dbReference>
<dbReference type="HOGENOM" id="CLU_044962_2_2_4"/>
<dbReference type="InterPro" id="IPR017034">
    <property type="entry name" value="Abi_system_AbiD/AbiF"/>
</dbReference>
<dbReference type="Proteomes" id="UP000003009">
    <property type="component" value="Unassembled WGS sequence"/>
</dbReference>
<accession>C4GMB5</accession>
<dbReference type="InterPro" id="IPR011664">
    <property type="entry name" value="Abi_system_AbiD/AbiF-like"/>
</dbReference>
<dbReference type="STRING" id="629741.GCWU000324_02848"/>
<evidence type="ECO:0000313" key="2">
    <source>
        <dbReference type="Proteomes" id="UP000003009"/>
    </source>
</evidence>
<name>C4GMB5_9NEIS</name>
<gene>
    <name evidence="1" type="ORF">GCWU000324_02848</name>
</gene>
<sequence>MAFAPYKPWLSFADQVIQLKKRGLFINDDQDAEFQLAQIGYYRLSGYFYPFRERDNSGNRSNNFVAGTQFDHILALYHFDTTIKLLALEAMQYIEIALRVQIAYALGKHNAIAHTQSRFFNPKFKHQDWLDKYQELLNAALNSEKKDKKHIGFVLHNVTKYGGLPIWVACELWDFGAMSRLFQGMQATDRDGIAKIFHLSATQLESHLQSFNFVRNVAAHHGRLWNRNMIGRPKFKKLQGQQWQLLDENAVFVVFCLMQRMLQKDLPSK</sequence>
<keyword evidence="2" id="KW-1185">Reference proteome</keyword>
<dbReference type="OrthoDB" id="5363652at2"/>
<reference evidence="1" key="1">
    <citation type="submission" date="2009-04" db="EMBL/GenBank/DDBJ databases">
        <authorList>
            <person name="Weinstock G."/>
            <person name="Sodergren E."/>
            <person name="Clifton S."/>
            <person name="Fulton L."/>
            <person name="Fulton B."/>
            <person name="Courtney L."/>
            <person name="Fronick C."/>
            <person name="Harrison M."/>
            <person name="Strong C."/>
            <person name="Farmer C."/>
            <person name="Delahaunty K."/>
            <person name="Markovic C."/>
            <person name="Hall O."/>
            <person name="Minx P."/>
            <person name="Tomlinson C."/>
            <person name="Mitreva M."/>
            <person name="Nelson J."/>
            <person name="Hou S."/>
            <person name="Wollam A."/>
            <person name="Pepin K.H."/>
            <person name="Johnson M."/>
            <person name="Bhonagiri V."/>
            <person name="Nash W.E."/>
            <person name="Warren W."/>
            <person name="Chinwalla A."/>
            <person name="Mardis E.R."/>
            <person name="Wilson R.K."/>
        </authorList>
    </citation>
    <scope>NUCLEOTIDE SEQUENCE [LARGE SCALE GENOMIC DNA]</scope>
    <source>
        <strain evidence="1">ATCC 51147</strain>
    </source>
</reference>
<dbReference type="PIRSF" id="PIRSF034934">
    <property type="entry name" value="AbiF_AbiD"/>
    <property type="match status" value="1"/>
</dbReference>
<dbReference type="EMBL" id="ACJW02000007">
    <property type="protein sequence ID" value="EEP66873.1"/>
    <property type="molecule type" value="Genomic_DNA"/>
</dbReference>
<comment type="caution">
    <text evidence="1">The sequence shown here is derived from an EMBL/GenBank/DDBJ whole genome shotgun (WGS) entry which is preliminary data.</text>
</comment>
<dbReference type="RefSeq" id="WP_003798397.1">
    <property type="nucleotide sequence ID" value="NZ_GG665873.1"/>
</dbReference>
<organism evidence="1 2">
    <name type="scientific">Kingella oralis ATCC 51147</name>
    <dbReference type="NCBI Taxonomy" id="629741"/>
    <lineage>
        <taxon>Bacteria</taxon>
        <taxon>Pseudomonadati</taxon>
        <taxon>Pseudomonadota</taxon>
        <taxon>Betaproteobacteria</taxon>
        <taxon>Neisseriales</taxon>
        <taxon>Neisseriaceae</taxon>
        <taxon>Kingella</taxon>
    </lineage>
</organism>